<dbReference type="GO" id="GO:0016020">
    <property type="term" value="C:membrane"/>
    <property type="evidence" value="ECO:0007669"/>
    <property type="project" value="UniProtKB-SubCell"/>
</dbReference>
<keyword evidence="6 8" id="KW-0472">Membrane</keyword>
<dbReference type="Proteomes" id="UP000663859">
    <property type="component" value="Unassembled WGS sequence"/>
</dbReference>
<proteinExistence type="inferred from homology"/>
<reference evidence="11" key="1">
    <citation type="submission" date="2021-02" db="EMBL/GenBank/DDBJ databases">
        <authorList>
            <person name="Cremers G."/>
            <person name="Picone N."/>
        </authorList>
    </citation>
    <scope>NUCLEOTIDE SEQUENCE</scope>
    <source>
        <strain evidence="11">PQ17</strain>
    </source>
</reference>
<dbReference type="SUPFAM" id="SSF160240">
    <property type="entry name" value="Cation efflux protein cytoplasmic domain-like"/>
    <property type="match status" value="1"/>
</dbReference>
<feature type="transmembrane region" description="Helical" evidence="8">
    <location>
        <begin position="113"/>
        <end position="133"/>
    </location>
</feature>
<dbReference type="InterPro" id="IPR027470">
    <property type="entry name" value="Cation_efflux_CTD"/>
</dbReference>
<dbReference type="NCBIfam" id="TIGR01297">
    <property type="entry name" value="CDF"/>
    <property type="match status" value="1"/>
</dbReference>
<evidence type="ECO:0000256" key="2">
    <source>
        <dbReference type="ARBA" id="ARBA00008114"/>
    </source>
</evidence>
<organism evidence="11 12">
    <name type="scientific">Candidatus Methylacidithermus pantelleriae</name>
    <dbReference type="NCBI Taxonomy" id="2744239"/>
    <lineage>
        <taxon>Bacteria</taxon>
        <taxon>Pseudomonadati</taxon>
        <taxon>Verrucomicrobiota</taxon>
        <taxon>Methylacidiphilae</taxon>
        <taxon>Methylacidiphilales</taxon>
        <taxon>Methylacidiphilaceae</taxon>
        <taxon>Candidatus Methylacidithermus</taxon>
    </lineage>
</organism>
<dbReference type="GO" id="GO:0008324">
    <property type="term" value="F:monoatomic cation transmembrane transporter activity"/>
    <property type="evidence" value="ECO:0007669"/>
    <property type="project" value="InterPro"/>
</dbReference>
<evidence type="ECO:0000256" key="4">
    <source>
        <dbReference type="ARBA" id="ARBA00022692"/>
    </source>
</evidence>
<comment type="similarity">
    <text evidence="2">Belongs to the cation diffusion facilitator (CDF) transporter (TC 2.A.4) family.</text>
</comment>
<keyword evidence="4 8" id="KW-0812">Transmembrane</keyword>
<accession>A0A8J2BN38</accession>
<evidence type="ECO:0000256" key="8">
    <source>
        <dbReference type="SAM" id="Phobius"/>
    </source>
</evidence>
<evidence type="ECO:0000256" key="6">
    <source>
        <dbReference type="ARBA" id="ARBA00023136"/>
    </source>
</evidence>
<feature type="transmembrane region" description="Helical" evidence="8">
    <location>
        <begin position="79"/>
        <end position="101"/>
    </location>
</feature>
<dbReference type="Pfam" id="PF16916">
    <property type="entry name" value="ZT_dimer"/>
    <property type="match status" value="1"/>
</dbReference>
<dbReference type="InterPro" id="IPR050291">
    <property type="entry name" value="CDF_Transporter"/>
</dbReference>
<dbReference type="Gene3D" id="1.20.1510.10">
    <property type="entry name" value="Cation efflux protein transmembrane domain"/>
    <property type="match status" value="1"/>
</dbReference>
<dbReference type="EMBL" id="CAJNOB010000034">
    <property type="protein sequence ID" value="CAF0700823.1"/>
    <property type="molecule type" value="Genomic_DNA"/>
</dbReference>
<evidence type="ECO:0000313" key="12">
    <source>
        <dbReference type="Proteomes" id="UP000663859"/>
    </source>
</evidence>
<gene>
    <name evidence="11" type="ORF">MPNT_40045</name>
</gene>
<dbReference type="SUPFAM" id="SSF161111">
    <property type="entry name" value="Cation efflux protein transmembrane domain-like"/>
    <property type="match status" value="1"/>
</dbReference>
<dbReference type="InterPro" id="IPR036837">
    <property type="entry name" value="Cation_efflux_CTD_sf"/>
</dbReference>
<sequence length="317" mass="33749">MGDSARLARYWLVTLGADAGLALLKAVAGWQGHSYALLADSLESAFDMAGAVVAWAALRFSLQPPDANHPYGHGKADPLFGILSSGLLGCMAAVVGVRSALALAGADFEPPRFFTLPVLLVAVGIKEALFRMFRPKAGDFSSHILRVTAWHQRADVVTSLVAVVGISLSTFFSPGFLWADRAAGLLASLWVGGNALRSFWLAAGELMDVAVPKELQEKIQREAACVEGVCEIEKCRIRKSGAALLLDVHVRVDPEITVREGHAIAHAVKDRLCSSAFPIQDVVVHIEPAESLGERASLGEASRHKKTIARTNEPGGA</sequence>
<feature type="transmembrane region" description="Helical" evidence="8">
    <location>
        <begin position="154"/>
        <end position="176"/>
    </location>
</feature>
<name>A0A8J2BN38_9BACT</name>
<evidence type="ECO:0000313" key="11">
    <source>
        <dbReference type="EMBL" id="CAF0700823.1"/>
    </source>
</evidence>
<dbReference type="Pfam" id="PF01545">
    <property type="entry name" value="Cation_efflux"/>
    <property type="match status" value="1"/>
</dbReference>
<feature type="region of interest" description="Disordered" evidence="7">
    <location>
        <begin position="295"/>
        <end position="317"/>
    </location>
</feature>
<dbReference type="InterPro" id="IPR027469">
    <property type="entry name" value="Cation_efflux_TMD_sf"/>
</dbReference>
<keyword evidence="3" id="KW-0813">Transport</keyword>
<dbReference type="InterPro" id="IPR002524">
    <property type="entry name" value="Cation_efflux"/>
</dbReference>
<evidence type="ECO:0000256" key="5">
    <source>
        <dbReference type="ARBA" id="ARBA00022989"/>
    </source>
</evidence>
<protein>
    <submittedName>
        <fullName evidence="11">Cobalt-zinc-cadmium resistance protein</fullName>
    </submittedName>
</protein>
<feature type="domain" description="Cation efflux protein transmembrane" evidence="9">
    <location>
        <begin position="13"/>
        <end position="207"/>
    </location>
</feature>
<keyword evidence="5 8" id="KW-1133">Transmembrane helix</keyword>
<evidence type="ECO:0000259" key="9">
    <source>
        <dbReference type="Pfam" id="PF01545"/>
    </source>
</evidence>
<evidence type="ECO:0000256" key="1">
    <source>
        <dbReference type="ARBA" id="ARBA00004141"/>
    </source>
</evidence>
<dbReference type="RefSeq" id="WP_174582183.1">
    <property type="nucleotide sequence ID" value="NZ_CAJNOB010000034.1"/>
</dbReference>
<keyword evidence="12" id="KW-1185">Reference proteome</keyword>
<comment type="caution">
    <text evidence="11">The sequence shown here is derived from an EMBL/GenBank/DDBJ whole genome shotgun (WGS) entry which is preliminary data.</text>
</comment>
<dbReference type="PANTHER" id="PTHR43840">
    <property type="entry name" value="MITOCHONDRIAL METAL TRANSPORTER 1-RELATED"/>
    <property type="match status" value="1"/>
</dbReference>
<dbReference type="InterPro" id="IPR058533">
    <property type="entry name" value="Cation_efflux_TM"/>
</dbReference>
<dbReference type="Gene3D" id="3.30.70.1350">
    <property type="entry name" value="Cation efflux protein, cytoplasmic domain"/>
    <property type="match status" value="1"/>
</dbReference>
<evidence type="ECO:0000256" key="7">
    <source>
        <dbReference type="SAM" id="MobiDB-lite"/>
    </source>
</evidence>
<dbReference type="AlphaFoldDB" id="A0A8J2BN38"/>
<evidence type="ECO:0000259" key="10">
    <source>
        <dbReference type="Pfam" id="PF16916"/>
    </source>
</evidence>
<feature type="domain" description="Cation efflux protein cytoplasmic" evidence="10">
    <location>
        <begin position="212"/>
        <end position="288"/>
    </location>
</feature>
<evidence type="ECO:0000256" key="3">
    <source>
        <dbReference type="ARBA" id="ARBA00022448"/>
    </source>
</evidence>
<comment type="subcellular location">
    <subcellularLocation>
        <location evidence="1">Membrane</location>
        <topology evidence="1">Multi-pass membrane protein</topology>
    </subcellularLocation>
</comment>
<dbReference type="PANTHER" id="PTHR43840:SF15">
    <property type="entry name" value="MITOCHONDRIAL METAL TRANSPORTER 1-RELATED"/>
    <property type="match status" value="1"/>
</dbReference>